<evidence type="ECO:0000256" key="1">
    <source>
        <dbReference type="SAM" id="Phobius"/>
    </source>
</evidence>
<keyword evidence="1" id="KW-0812">Transmembrane</keyword>
<dbReference type="KEGG" id="prt:AUC31_15540"/>
<dbReference type="Pfam" id="PF09925">
    <property type="entry name" value="DUF2157"/>
    <property type="match status" value="1"/>
</dbReference>
<gene>
    <name evidence="3" type="ORF">AUC31_15540</name>
</gene>
<name>A0A0U2J7S8_9BACL</name>
<accession>A0A0U2J7S8</accession>
<proteinExistence type="predicted"/>
<evidence type="ECO:0000313" key="4">
    <source>
        <dbReference type="Proteomes" id="UP000067683"/>
    </source>
</evidence>
<keyword evidence="1" id="KW-1133">Transmembrane helix</keyword>
<dbReference type="Proteomes" id="UP000067683">
    <property type="component" value="Chromosome"/>
</dbReference>
<keyword evidence="1" id="KW-0472">Membrane</keyword>
<feature type="transmembrane region" description="Helical" evidence="1">
    <location>
        <begin position="293"/>
        <end position="326"/>
    </location>
</feature>
<feature type="transmembrane region" description="Helical" evidence="1">
    <location>
        <begin position="361"/>
        <end position="381"/>
    </location>
</feature>
<keyword evidence="4" id="KW-1185">Reference proteome</keyword>
<dbReference type="OrthoDB" id="5351773at2"/>
<evidence type="ECO:0000313" key="3">
    <source>
        <dbReference type="EMBL" id="ALS76530.1"/>
    </source>
</evidence>
<dbReference type="AlphaFoldDB" id="A0A0U2J7S8"/>
<feature type="transmembrane region" description="Helical" evidence="1">
    <location>
        <begin position="95"/>
        <end position="118"/>
    </location>
</feature>
<evidence type="ECO:0000259" key="2">
    <source>
        <dbReference type="Pfam" id="PF09925"/>
    </source>
</evidence>
<reference evidence="3" key="1">
    <citation type="submission" date="2016-01" db="EMBL/GenBank/DDBJ databases">
        <title>Complete genome of Planococcus rifietoensis type strain M8.</title>
        <authorList>
            <person name="See-Too W.S."/>
        </authorList>
    </citation>
    <scope>NUCLEOTIDE SEQUENCE [LARGE SCALE GENOMIC DNA]</scope>
    <source>
        <strain evidence="3">M8</strain>
    </source>
</reference>
<feature type="transmembrane region" description="Helical" evidence="1">
    <location>
        <begin position="236"/>
        <end position="255"/>
    </location>
</feature>
<organism evidence="3 4">
    <name type="scientific">Planococcus rifietoensis</name>
    <dbReference type="NCBI Taxonomy" id="200991"/>
    <lineage>
        <taxon>Bacteria</taxon>
        <taxon>Bacillati</taxon>
        <taxon>Bacillota</taxon>
        <taxon>Bacilli</taxon>
        <taxon>Bacillales</taxon>
        <taxon>Caryophanaceae</taxon>
        <taxon>Planococcus</taxon>
    </lineage>
</organism>
<dbReference type="RefSeq" id="WP_058383232.1">
    <property type="nucleotide sequence ID" value="NZ_CP013659.2"/>
</dbReference>
<feature type="transmembrane region" description="Helical" evidence="1">
    <location>
        <begin position="267"/>
        <end position="287"/>
    </location>
</feature>
<dbReference type="EMBL" id="CP013659">
    <property type="protein sequence ID" value="ALS76530.1"/>
    <property type="molecule type" value="Genomic_DNA"/>
</dbReference>
<feature type="transmembrane region" description="Helical" evidence="1">
    <location>
        <begin position="214"/>
        <end position="230"/>
    </location>
</feature>
<feature type="transmembrane region" description="Helical" evidence="1">
    <location>
        <begin position="188"/>
        <end position="207"/>
    </location>
</feature>
<feature type="domain" description="DUF2157" evidence="2">
    <location>
        <begin position="9"/>
        <end position="137"/>
    </location>
</feature>
<feature type="transmembrane region" description="Helical" evidence="1">
    <location>
        <begin position="37"/>
        <end position="56"/>
    </location>
</feature>
<dbReference type="STRING" id="200991.AUC31_15540"/>
<feature type="transmembrane region" description="Helical" evidence="1">
    <location>
        <begin position="163"/>
        <end position="182"/>
    </location>
</feature>
<dbReference type="InterPro" id="IPR018677">
    <property type="entry name" value="DUF2157"/>
</dbReference>
<feature type="transmembrane region" description="Helical" evidence="1">
    <location>
        <begin position="62"/>
        <end position="83"/>
    </location>
</feature>
<protein>
    <recommendedName>
        <fullName evidence="2">DUF2157 domain-containing protein</fullName>
    </recommendedName>
</protein>
<feature type="transmembrane region" description="Helical" evidence="1">
    <location>
        <begin position="335"/>
        <end position="355"/>
    </location>
</feature>
<feature type="transmembrane region" description="Helical" evidence="1">
    <location>
        <begin position="124"/>
        <end position="151"/>
    </location>
</feature>
<sequence length="390" mass="43725">MEWERKLAQWRAEGLIDQETAERIQAFETRQPKKRKLPLLLIIGLIFFALAVFSFIAANWQAIPAIAKVGMVVLLMWIFYVLAHFSEKKHFGHPVIFRILGYVMFGASLVVTGQTFHLGTGSSIVPWALFIAAIAHFFIWRHAAFTVLAFISGITILTSAAPGIGLIEWLLFIAVTLAWFFLSKDGPTMIFSWLLLLGSGFLVWSIWDIDSPLVPIWTLFVLTLLLLLIPKDKQKLLSPLYLIVGGIQLIVFLAIRGESDMAFAELTMPESIALAAAGAAVLALAYFRERHLMWLGVLGLVGFMLFDETAIALAIVAELTALAYLIIAQRQDQPLALGFVYFIVVQFVIYVIYAWERLDMSLFFLIGAILLFVLSGIAWWLNRKKEGAVT</sequence>